<reference evidence="2" key="1">
    <citation type="submission" date="2022-07" db="EMBL/GenBank/DDBJ databases">
        <title>Phylogenomic reconstructions and comparative analyses of Kickxellomycotina fungi.</title>
        <authorList>
            <person name="Reynolds N.K."/>
            <person name="Stajich J.E."/>
            <person name="Barry K."/>
            <person name="Grigoriev I.V."/>
            <person name="Crous P."/>
            <person name="Smith M.E."/>
        </authorList>
    </citation>
    <scope>NUCLEOTIDE SEQUENCE</scope>
    <source>
        <strain evidence="2">NRRL 1565</strain>
    </source>
</reference>
<dbReference type="EC" id="3.1.26.5" evidence="2"/>
<sequence>MASAAREATTVRGASDRRRQVFKHALEKPYTTNWPSASQAVQGEIVDLLCTALQPLGKYFAETRHAAKYERRRRRLALRRARKNKAKVDPKELDKQQQQRTVKSSTIGHELLDHVVLGINSTTRALEKQARGVKSCGAKDLALVVVCKGDIEPQLVAHFPGLAHAARIAASTGNQQVPGKGTQQAGALRLVGVGSGSERRLAEAVGQRRVSVIGIRAGLPALDAIVQKARAGVATPSVPWIGSKIQLGAQHHAAMAESAVSLHPMTVRELHTSAPILDKKRKPAIADVAGNANKKQGRTQKNTAQ</sequence>
<dbReference type="Proteomes" id="UP001140094">
    <property type="component" value="Unassembled WGS sequence"/>
</dbReference>
<dbReference type="PANTHER" id="PTHR28272:SF1">
    <property type="entry name" value="RIBONUCLEASES P_MRP PROTEIN SUBUNIT POP3"/>
    <property type="match status" value="1"/>
</dbReference>
<dbReference type="AlphaFoldDB" id="A0A9W8I289"/>
<dbReference type="InterPro" id="IPR029064">
    <property type="entry name" value="Ribosomal_eL30-like_sf"/>
</dbReference>
<feature type="region of interest" description="Disordered" evidence="1">
    <location>
        <begin position="80"/>
        <end position="104"/>
    </location>
</feature>
<dbReference type="GO" id="GO:0004526">
    <property type="term" value="F:ribonuclease P activity"/>
    <property type="evidence" value="ECO:0007669"/>
    <property type="project" value="UniProtKB-EC"/>
</dbReference>
<keyword evidence="2" id="KW-0378">Hydrolase</keyword>
<dbReference type="GO" id="GO:0005829">
    <property type="term" value="C:cytosol"/>
    <property type="evidence" value="ECO:0007669"/>
    <property type="project" value="TreeGrafter"/>
</dbReference>
<proteinExistence type="predicted"/>
<dbReference type="InterPro" id="IPR013241">
    <property type="entry name" value="RNase_P_Pop3"/>
</dbReference>
<evidence type="ECO:0000313" key="3">
    <source>
        <dbReference type="Proteomes" id="UP001140094"/>
    </source>
</evidence>
<dbReference type="Pfam" id="PF08228">
    <property type="entry name" value="RNase_P_pop3"/>
    <property type="match status" value="1"/>
</dbReference>
<dbReference type="OrthoDB" id="20109at2759"/>
<dbReference type="GO" id="GO:0006364">
    <property type="term" value="P:rRNA processing"/>
    <property type="evidence" value="ECO:0007669"/>
    <property type="project" value="InterPro"/>
</dbReference>
<organism evidence="2 3">
    <name type="scientific">Coemansia guatemalensis</name>
    <dbReference type="NCBI Taxonomy" id="2761395"/>
    <lineage>
        <taxon>Eukaryota</taxon>
        <taxon>Fungi</taxon>
        <taxon>Fungi incertae sedis</taxon>
        <taxon>Zoopagomycota</taxon>
        <taxon>Kickxellomycotina</taxon>
        <taxon>Kickxellomycetes</taxon>
        <taxon>Kickxellales</taxon>
        <taxon>Kickxellaceae</taxon>
        <taxon>Coemansia</taxon>
    </lineage>
</organism>
<accession>A0A9W8I289</accession>
<dbReference type="GO" id="GO:0000172">
    <property type="term" value="C:ribonuclease MRP complex"/>
    <property type="evidence" value="ECO:0007669"/>
    <property type="project" value="TreeGrafter"/>
</dbReference>
<dbReference type="GO" id="GO:0000171">
    <property type="term" value="F:ribonuclease MRP activity"/>
    <property type="evidence" value="ECO:0007669"/>
    <property type="project" value="TreeGrafter"/>
</dbReference>
<dbReference type="GO" id="GO:0008033">
    <property type="term" value="P:tRNA processing"/>
    <property type="evidence" value="ECO:0007669"/>
    <property type="project" value="InterPro"/>
</dbReference>
<feature type="region of interest" description="Disordered" evidence="1">
    <location>
        <begin position="281"/>
        <end position="305"/>
    </location>
</feature>
<dbReference type="GO" id="GO:0005655">
    <property type="term" value="C:nucleolar ribonuclease P complex"/>
    <property type="evidence" value="ECO:0007669"/>
    <property type="project" value="TreeGrafter"/>
</dbReference>
<dbReference type="PANTHER" id="PTHR28272">
    <property type="entry name" value="RIBONUCLEASES P/MRP PROTEIN SUBUNIT POP3"/>
    <property type="match status" value="1"/>
</dbReference>
<comment type="caution">
    <text evidence="2">The sequence shown here is derived from an EMBL/GenBank/DDBJ whole genome shotgun (WGS) entry which is preliminary data.</text>
</comment>
<gene>
    <name evidence="2" type="primary">POP3</name>
    <name evidence="2" type="ORF">H4R20_001265</name>
</gene>
<feature type="compositionally biased region" description="Basic and acidic residues" evidence="1">
    <location>
        <begin position="86"/>
        <end position="97"/>
    </location>
</feature>
<dbReference type="Gene3D" id="3.30.1330.30">
    <property type="match status" value="1"/>
</dbReference>
<protein>
    <submittedName>
        <fullName evidence="2">RNase P and RNase MRP subunit</fullName>
        <ecNumber evidence="2">3.1.26.5</ecNumber>
    </submittedName>
</protein>
<keyword evidence="3" id="KW-1185">Reference proteome</keyword>
<dbReference type="GO" id="GO:0034965">
    <property type="term" value="P:intronic box C/D snoRNA processing"/>
    <property type="evidence" value="ECO:0007669"/>
    <property type="project" value="TreeGrafter"/>
</dbReference>
<evidence type="ECO:0000256" key="1">
    <source>
        <dbReference type="SAM" id="MobiDB-lite"/>
    </source>
</evidence>
<evidence type="ECO:0000313" key="2">
    <source>
        <dbReference type="EMBL" id="KAJ2807495.1"/>
    </source>
</evidence>
<dbReference type="EMBL" id="JANBUO010000104">
    <property type="protein sequence ID" value="KAJ2807495.1"/>
    <property type="molecule type" value="Genomic_DNA"/>
</dbReference>
<name>A0A9W8I289_9FUNG</name>